<dbReference type="RefSeq" id="WP_150959102.1">
    <property type="nucleotide sequence ID" value="NZ_VZRB01000101.1"/>
</dbReference>
<dbReference type="InterPro" id="IPR029016">
    <property type="entry name" value="GAF-like_dom_sf"/>
</dbReference>
<feature type="domain" description="IclR-ED" evidence="5">
    <location>
        <begin position="80"/>
        <end position="255"/>
    </location>
</feature>
<dbReference type="InterPro" id="IPR050707">
    <property type="entry name" value="HTH_MetabolicPath_Reg"/>
</dbReference>
<dbReference type="InterPro" id="IPR036388">
    <property type="entry name" value="WH-like_DNA-bd_sf"/>
</dbReference>
<dbReference type="PROSITE" id="PS51077">
    <property type="entry name" value="HTH_ICLR"/>
    <property type="match status" value="1"/>
</dbReference>
<dbReference type="PROSITE" id="PS51078">
    <property type="entry name" value="ICLR_ED"/>
    <property type="match status" value="1"/>
</dbReference>
<gene>
    <name evidence="6" type="ORF">F7R91_41750</name>
</gene>
<dbReference type="InterPro" id="IPR036390">
    <property type="entry name" value="WH_DNA-bd_sf"/>
</dbReference>
<protein>
    <submittedName>
        <fullName evidence="6">Helix-turn-helix domain-containing protein</fullName>
    </submittedName>
</protein>
<accession>A0A643JTV0</accession>
<dbReference type="Pfam" id="PF09339">
    <property type="entry name" value="HTH_IclR"/>
    <property type="match status" value="1"/>
</dbReference>
<dbReference type="SUPFAM" id="SSF46785">
    <property type="entry name" value="Winged helix' DNA-binding domain"/>
    <property type="match status" value="1"/>
</dbReference>
<keyword evidence="2" id="KW-0238">DNA-binding</keyword>
<evidence type="ECO:0000256" key="3">
    <source>
        <dbReference type="ARBA" id="ARBA00023163"/>
    </source>
</evidence>
<dbReference type="AlphaFoldDB" id="A0A643JTV0"/>
<dbReference type="Proteomes" id="UP000442707">
    <property type="component" value="Unassembled WGS sequence"/>
</dbReference>
<evidence type="ECO:0000256" key="1">
    <source>
        <dbReference type="ARBA" id="ARBA00023015"/>
    </source>
</evidence>
<dbReference type="Pfam" id="PF01614">
    <property type="entry name" value="IclR_C"/>
    <property type="match status" value="1"/>
</dbReference>
<dbReference type="Gene3D" id="1.10.10.10">
    <property type="entry name" value="Winged helix-like DNA-binding domain superfamily/Winged helix DNA-binding domain"/>
    <property type="match status" value="1"/>
</dbReference>
<keyword evidence="1" id="KW-0805">Transcription regulation</keyword>
<dbReference type="PANTHER" id="PTHR30136">
    <property type="entry name" value="HELIX-TURN-HELIX TRANSCRIPTIONAL REGULATOR, ICLR FAMILY"/>
    <property type="match status" value="1"/>
</dbReference>
<sequence>MSGTQYSGRPSGRPPVGEPILDRAFRLLRAFTSDGESLPLQTLAVRAGLPKSTALRIANQLLRLGALERRDDGEFVVGLQLLEIASLAPRGHGLRAAALPVMEDLHHVTRQHILLAVREGDEGVLVERLSATDATAVKYRVGGRIPLEETGIGVALLAYAPDDVRDPCLARAADPVRLRQLLAMTRSEGVCALSAPNPLSSGPAFISTVAAPILDRRGAALGALSLVSPGEDGTQIPNRVAIRTASLAIARAMRAPDPVRRTRASAD</sequence>
<keyword evidence="7" id="KW-1185">Reference proteome</keyword>
<evidence type="ECO:0000259" key="4">
    <source>
        <dbReference type="PROSITE" id="PS51077"/>
    </source>
</evidence>
<dbReference type="GO" id="GO:0045892">
    <property type="term" value="P:negative regulation of DNA-templated transcription"/>
    <property type="evidence" value="ECO:0007669"/>
    <property type="project" value="TreeGrafter"/>
</dbReference>
<dbReference type="EMBL" id="VZRB01000101">
    <property type="protein sequence ID" value="KAB1138741.1"/>
    <property type="molecule type" value="Genomic_DNA"/>
</dbReference>
<reference evidence="6 7" key="1">
    <citation type="submission" date="2019-09" db="EMBL/GenBank/DDBJ databases">
        <title>Screening of Novel Bioactive Compounds from Soil-Associated.</title>
        <authorList>
            <person name="Zhao S."/>
        </authorList>
    </citation>
    <scope>NUCLEOTIDE SEQUENCE [LARGE SCALE GENOMIC DNA]</scope>
    <source>
        <strain evidence="6 7">HIT-DPA4</strain>
    </source>
</reference>
<dbReference type="InterPro" id="IPR014757">
    <property type="entry name" value="Tscrpt_reg_IclR_C"/>
</dbReference>
<organism evidence="6 7">
    <name type="scientific">Streptomyces luteolifulvus</name>
    <dbReference type="NCBI Taxonomy" id="2615112"/>
    <lineage>
        <taxon>Bacteria</taxon>
        <taxon>Bacillati</taxon>
        <taxon>Actinomycetota</taxon>
        <taxon>Actinomycetes</taxon>
        <taxon>Kitasatosporales</taxon>
        <taxon>Streptomycetaceae</taxon>
        <taxon>Streptomyces</taxon>
    </lineage>
</organism>
<feature type="domain" description="HTH iclR-type" evidence="4">
    <location>
        <begin position="18"/>
        <end position="79"/>
    </location>
</feature>
<evidence type="ECO:0000256" key="2">
    <source>
        <dbReference type="ARBA" id="ARBA00023125"/>
    </source>
</evidence>
<evidence type="ECO:0000313" key="6">
    <source>
        <dbReference type="EMBL" id="KAB1138741.1"/>
    </source>
</evidence>
<dbReference type="Gene3D" id="3.30.450.40">
    <property type="match status" value="1"/>
</dbReference>
<dbReference type="GO" id="GO:0003700">
    <property type="term" value="F:DNA-binding transcription factor activity"/>
    <property type="evidence" value="ECO:0007669"/>
    <property type="project" value="TreeGrafter"/>
</dbReference>
<dbReference type="InterPro" id="IPR005471">
    <property type="entry name" value="Tscrpt_reg_IclR_N"/>
</dbReference>
<dbReference type="PANTHER" id="PTHR30136:SF24">
    <property type="entry name" value="HTH-TYPE TRANSCRIPTIONAL REPRESSOR ALLR"/>
    <property type="match status" value="1"/>
</dbReference>
<dbReference type="SMART" id="SM00346">
    <property type="entry name" value="HTH_ICLR"/>
    <property type="match status" value="1"/>
</dbReference>
<evidence type="ECO:0000313" key="7">
    <source>
        <dbReference type="Proteomes" id="UP000442707"/>
    </source>
</evidence>
<proteinExistence type="predicted"/>
<name>A0A643JTV0_9ACTN</name>
<evidence type="ECO:0000259" key="5">
    <source>
        <dbReference type="PROSITE" id="PS51078"/>
    </source>
</evidence>
<dbReference type="GO" id="GO:0003677">
    <property type="term" value="F:DNA binding"/>
    <property type="evidence" value="ECO:0007669"/>
    <property type="project" value="UniProtKB-KW"/>
</dbReference>
<keyword evidence="3" id="KW-0804">Transcription</keyword>
<dbReference type="SUPFAM" id="SSF55781">
    <property type="entry name" value="GAF domain-like"/>
    <property type="match status" value="1"/>
</dbReference>
<comment type="caution">
    <text evidence="6">The sequence shown here is derived from an EMBL/GenBank/DDBJ whole genome shotgun (WGS) entry which is preliminary data.</text>
</comment>